<evidence type="ECO:0000313" key="4">
    <source>
        <dbReference type="EMBL" id="GAA2087720.1"/>
    </source>
</evidence>
<feature type="domain" description="Histidine kinase/HSP90-like ATPase" evidence="3">
    <location>
        <begin position="31"/>
        <end position="138"/>
    </location>
</feature>
<evidence type="ECO:0000313" key="5">
    <source>
        <dbReference type="Proteomes" id="UP001500897"/>
    </source>
</evidence>
<organism evidence="4 5">
    <name type="scientific">Kitasatospora saccharophila</name>
    <dbReference type="NCBI Taxonomy" id="407973"/>
    <lineage>
        <taxon>Bacteria</taxon>
        <taxon>Bacillati</taxon>
        <taxon>Actinomycetota</taxon>
        <taxon>Actinomycetes</taxon>
        <taxon>Kitasatosporales</taxon>
        <taxon>Streptomycetaceae</taxon>
        <taxon>Kitasatospora</taxon>
    </lineage>
</organism>
<evidence type="ECO:0000259" key="3">
    <source>
        <dbReference type="Pfam" id="PF13581"/>
    </source>
</evidence>
<dbReference type="Proteomes" id="UP001500897">
    <property type="component" value="Unassembled WGS sequence"/>
</dbReference>
<sequence>MSRAETDPIRRRPPSGGRPRAGAGPGVCTAADARAAVTEALAGHSAAGGRLLGDACLAVTELVTNAIRHAGGVTGFAARASEGGSVLTVDVEDASDAHPQGDRANLQDPTRLGGRGWPLIQLVAAGWEIQPLPGGGKRIRVVLTG</sequence>
<proteinExistence type="predicted"/>
<dbReference type="CDD" id="cd16936">
    <property type="entry name" value="HATPase_RsbW-like"/>
    <property type="match status" value="1"/>
</dbReference>
<accession>A0ABN2WDC2</accession>
<keyword evidence="1" id="KW-0808">Transferase</keyword>
<dbReference type="InterPro" id="IPR036890">
    <property type="entry name" value="HATPase_C_sf"/>
</dbReference>
<keyword evidence="1" id="KW-0723">Serine/threonine-protein kinase</keyword>
<dbReference type="PANTHER" id="PTHR35526">
    <property type="entry name" value="ANTI-SIGMA-F FACTOR RSBW-RELATED"/>
    <property type="match status" value="1"/>
</dbReference>
<keyword evidence="5" id="KW-1185">Reference proteome</keyword>
<evidence type="ECO:0000256" key="2">
    <source>
        <dbReference type="SAM" id="MobiDB-lite"/>
    </source>
</evidence>
<dbReference type="InterPro" id="IPR050267">
    <property type="entry name" value="Anti-sigma-factor_SerPK"/>
</dbReference>
<dbReference type="InterPro" id="IPR003594">
    <property type="entry name" value="HATPase_dom"/>
</dbReference>
<evidence type="ECO:0000256" key="1">
    <source>
        <dbReference type="ARBA" id="ARBA00022527"/>
    </source>
</evidence>
<dbReference type="Pfam" id="PF13581">
    <property type="entry name" value="HATPase_c_2"/>
    <property type="match status" value="1"/>
</dbReference>
<gene>
    <name evidence="4" type="ORF">GCM10009759_09360</name>
</gene>
<feature type="compositionally biased region" description="Basic and acidic residues" evidence="2">
    <location>
        <begin position="1"/>
        <end position="10"/>
    </location>
</feature>
<dbReference type="Gene3D" id="3.30.565.10">
    <property type="entry name" value="Histidine kinase-like ATPase, C-terminal domain"/>
    <property type="match status" value="1"/>
</dbReference>
<dbReference type="EMBL" id="BAAANS010000004">
    <property type="protein sequence ID" value="GAA2087720.1"/>
    <property type="molecule type" value="Genomic_DNA"/>
</dbReference>
<keyword evidence="1" id="KW-0418">Kinase</keyword>
<dbReference type="SUPFAM" id="SSF55874">
    <property type="entry name" value="ATPase domain of HSP90 chaperone/DNA topoisomerase II/histidine kinase"/>
    <property type="match status" value="1"/>
</dbReference>
<feature type="region of interest" description="Disordered" evidence="2">
    <location>
        <begin position="1"/>
        <end position="27"/>
    </location>
</feature>
<dbReference type="PANTHER" id="PTHR35526:SF3">
    <property type="entry name" value="ANTI-SIGMA-F FACTOR RSBW"/>
    <property type="match status" value="1"/>
</dbReference>
<reference evidence="4 5" key="1">
    <citation type="journal article" date="2019" name="Int. J. Syst. Evol. Microbiol.">
        <title>The Global Catalogue of Microorganisms (GCM) 10K type strain sequencing project: providing services to taxonomists for standard genome sequencing and annotation.</title>
        <authorList>
            <consortium name="The Broad Institute Genomics Platform"/>
            <consortium name="The Broad Institute Genome Sequencing Center for Infectious Disease"/>
            <person name="Wu L."/>
            <person name="Ma J."/>
        </authorList>
    </citation>
    <scope>NUCLEOTIDE SEQUENCE [LARGE SCALE GENOMIC DNA]</scope>
    <source>
        <strain evidence="4 5">JCM 14559</strain>
    </source>
</reference>
<dbReference type="RefSeq" id="WP_344550467.1">
    <property type="nucleotide sequence ID" value="NZ_BAAANS010000004.1"/>
</dbReference>
<name>A0ABN2WDC2_9ACTN</name>
<comment type="caution">
    <text evidence="4">The sequence shown here is derived from an EMBL/GenBank/DDBJ whole genome shotgun (WGS) entry which is preliminary data.</text>
</comment>
<protein>
    <submittedName>
        <fullName evidence="4">ATPase</fullName>
    </submittedName>
</protein>